<comment type="caution">
    <text evidence="1">The sequence shown here is derived from an EMBL/GenBank/DDBJ whole genome shotgun (WGS) entry which is preliminary data.</text>
</comment>
<protein>
    <recommendedName>
        <fullName evidence="3">Terminase</fullName>
    </recommendedName>
</protein>
<gene>
    <name evidence="1" type="ORF">BWK73_37830</name>
</gene>
<organism evidence="1 2">
    <name type="scientific">Thiothrix lacustris</name>
    <dbReference type="NCBI Taxonomy" id="525917"/>
    <lineage>
        <taxon>Bacteria</taxon>
        <taxon>Pseudomonadati</taxon>
        <taxon>Pseudomonadota</taxon>
        <taxon>Gammaproteobacteria</taxon>
        <taxon>Thiotrichales</taxon>
        <taxon>Thiotrichaceae</taxon>
        <taxon>Thiothrix</taxon>
    </lineage>
</organism>
<sequence length="560" mass="63301">MSNVKRVSGQQRIEQWNVAERELQRFSHDHYLWHKYVHNVELDAIQLLKCAEMDDFRMSLDFSSRRMGKTAVKELWFLKFLACNKDQELGIVAPREAQSLQNLSYHQDAIRRSEILNAYIDVRQGRRQLADTYYRFANHSKATANGIMANVDGGDLTCASLEEVDDMPHDRLFSRFLLMMGSTRRLGASKSSKNDPIVRITGVYKGADTLVELIDSGEYQVIGAFHGDRAKQEVQSLIAGGWLSEAQVGKAEHYKWPVPVGNAVNGMMLGLLNREFLTMMRGQLGEDEFARQLLCINTTSRNLIWQEWLQRAVHLGHEKAHLEPVIPVPGHVYKKRGLLAFGYDHTGHGEKPESSRSALVVLENLAGFVVPIFAKTWPPGTDESIIRRDLVAFWQYFRPDRAMGDAFGVGLIGNVNDDLFKLGLIQTDRMTLGDSTSSNWGEWAFAPIRFEGQMKHSMAVTLASSFSGGRVALVYVHHIQEGDEDYNDVKDLQWLYRQLTNIEAVATSKTYASYKMLKRDVGDDLFDAAMVGHWALLAGQGDVPTTILLGTSSRQRMLER</sequence>
<dbReference type="InterPro" id="IPR027417">
    <property type="entry name" value="P-loop_NTPase"/>
</dbReference>
<dbReference type="Proteomes" id="UP000192491">
    <property type="component" value="Unassembled WGS sequence"/>
</dbReference>
<evidence type="ECO:0000313" key="2">
    <source>
        <dbReference type="Proteomes" id="UP000192491"/>
    </source>
</evidence>
<accession>A0A1Y1QF87</accession>
<evidence type="ECO:0000313" key="1">
    <source>
        <dbReference type="EMBL" id="OQX03940.1"/>
    </source>
</evidence>
<dbReference type="AlphaFoldDB" id="A0A1Y1QF87"/>
<reference evidence="1 2" key="1">
    <citation type="submission" date="2017-01" db="EMBL/GenBank/DDBJ databases">
        <title>Novel large sulfur bacteria in the metagenomes of groundwater-fed chemosynthetic microbial mats in the Lake Huron basin.</title>
        <authorList>
            <person name="Sharrar A.M."/>
            <person name="Flood B.E."/>
            <person name="Bailey J.V."/>
            <person name="Jones D.S."/>
            <person name="Biddanda B."/>
            <person name="Ruberg S.A."/>
            <person name="Marcus D.N."/>
            <person name="Dick G.J."/>
        </authorList>
    </citation>
    <scope>NUCLEOTIDE SEQUENCE [LARGE SCALE GENOMIC DNA]</scope>
    <source>
        <strain evidence="1">A8</strain>
    </source>
</reference>
<dbReference type="EMBL" id="MTEJ01000369">
    <property type="protein sequence ID" value="OQX03940.1"/>
    <property type="molecule type" value="Genomic_DNA"/>
</dbReference>
<dbReference type="Gene3D" id="3.40.50.300">
    <property type="entry name" value="P-loop containing nucleotide triphosphate hydrolases"/>
    <property type="match status" value="1"/>
</dbReference>
<proteinExistence type="predicted"/>
<name>A0A1Y1QF87_9GAMM</name>
<evidence type="ECO:0008006" key="3">
    <source>
        <dbReference type="Google" id="ProtNLM"/>
    </source>
</evidence>